<comment type="similarity">
    <text evidence="3">Belongs to the cytochrome P450 family.</text>
</comment>
<evidence type="ECO:0000313" key="14">
    <source>
        <dbReference type="Proteomes" id="UP000823775"/>
    </source>
</evidence>
<keyword evidence="11" id="KW-0472">Membrane</keyword>
<dbReference type="SUPFAM" id="SSF48264">
    <property type="entry name" value="Cytochrome P450"/>
    <property type="match status" value="1"/>
</dbReference>
<dbReference type="InterPro" id="IPR001128">
    <property type="entry name" value="Cyt_P450"/>
</dbReference>
<keyword evidence="7" id="KW-1133">Transmembrane helix</keyword>
<name>A0ABS8VFA6_DATST</name>
<comment type="caution">
    <text evidence="13">The sequence shown here is derived from an EMBL/GenBank/DDBJ whole genome shotgun (WGS) entry which is preliminary data.</text>
</comment>
<evidence type="ECO:0000256" key="12">
    <source>
        <dbReference type="SAM" id="MobiDB-lite"/>
    </source>
</evidence>
<protein>
    <submittedName>
        <fullName evidence="13">Uncharacterized protein</fullName>
    </submittedName>
</protein>
<evidence type="ECO:0000256" key="8">
    <source>
        <dbReference type="ARBA" id="ARBA00023002"/>
    </source>
</evidence>
<keyword evidence="6" id="KW-0479">Metal-binding</keyword>
<keyword evidence="4" id="KW-0349">Heme</keyword>
<feature type="compositionally biased region" description="Polar residues" evidence="12">
    <location>
        <begin position="140"/>
        <end position="151"/>
    </location>
</feature>
<evidence type="ECO:0000256" key="5">
    <source>
        <dbReference type="ARBA" id="ARBA00022692"/>
    </source>
</evidence>
<gene>
    <name evidence="13" type="ORF">HAX54_034537</name>
</gene>
<comment type="cofactor">
    <cofactor evidence="1">
        <name>heme</name>
        <dbReference type="ChEBI" id="CHEBI:30413"/>
    </cofactor>
</comment>
<evidence type="ECO:0000313" key="13">
    <source>
        <dbReference type="EMBL" id="MCD9645539.1"/>
    </source>
</evidence>
<dbReference type="InterPro" id="IPR002402">
    <property type="entry name" value="Cyt_P450_E_grp-II"/>
</dbReference>
<keyword evidence="8" id="KW-0560">Oxidoreductase</keyword>
<dbReference type="EMBL" id="JACEIK010004465">
    <property type="protein sequence ID" value="MCD9645539.1"/>
    <property type="molecule type" value="Genomic_DNA"/>
</dbReference>
<dbReference type="PANTHER" id="PTHR24282:SF15">
    <property type="entry name" value="CYTOCHROME P450, FAMILY 715, SUBFAMILY A, POLYPEPTIDE 1"/>
    <property type="match status" value="1"/>
</dbReference>
<dbReference type="PRINTS" id="PR00464">
    <property type="entry name" value="EP450II"/>
</dbReference>
<evidence type="ECO:0000256" key="2">
    <source>
        <dbReference type="ARBA" id="ARBA00004370"/>
    </source>
</evidence>
<dbReference type="Gene3D" id="1.10.630.10">
    <property type="entry name" value="Cytochrome P450"/>
    <property type="match status" value="2"/>
</dbReference>
<dbReference type="InterPro" id="IPR036396">
    <property type="entry name" value="Cyt_P450_sf"/>
</dbReference>
<keyword evidence="5" id="KW-0812">Transmembrane</keyword>
<evidence type="ECO:0000256" key="3">
    <source>
        <dbReference type="ARBA" id="ARBA00010617"/>
    </source>
</evidence>
<accession>A0ABS8VFA6</accession>
<dbReference type="PANTHER" id="PTHR24282">
    <property type="entry name" value="CYTOCHROME P450 FAMILY MEMBER"/>
    <property type="match status" value="1"/>
</dbReference>
<evidence type="ECO:0000256" key="11">
    <source>
        <dbReference type="ARBA" id="ARBA00023136"/>
    </source>
</evidence>
<evidence type="ECO:0000256" key="6">
    <source>
        <dbReference type="ARBA" id="ARBA00022723"/>
    </source>
</evidence>
<proteinExistence type="inferred from homology"/>
<evidence type="ECO:0000256" key="9">
    <source>
        <dbReference type="ARBA" id="ARBA00023004"/>
    </source>
</evidence>
<keyword evidence="14" id="KW-1185">Reference proteome</keyword>
<feature type="region of interest" description="Disordered" evidence="12">
    <location>
        <begin position="127"/>
        <end position="159"/>
    </location>
</feature>
<organism evidence="13 14">
    <name type="scientific">Datura stramonium</name>
    <name type="common">Jimsonweed</name>
    <name type="synonym">Common thornapple</name>
    <dbReference type="NCBI Taxonomy" id="4076"/>
    <lineage>
        <taxon>Eukaryota</taxon>
        <taxon>Viridiplantae</taxon>
        <taxon>Streptophyta</taxon>
        <taxon>Embryophyta</taxon>
        <taxon>Tracheophyta</taxon>
        <taxon>Spermatophyta</taxon>
        <taxon>Magnoliopsida</taxon>
        <taxon>eudicotyledons</taxon>
        <taxon>Gunneridae</taxon>
        <taxon>Pentapetalae</taxon>
        <taxon>asterids</taxon>
        <taxon>lamiids</taxon>
        <taxon>Solanales</taxon>
        <taxon>Solanaceae</taxon>
        <taxon>Solanoideae</taxon>
        <taxon>Datureae</taxon>
        <taxon>Datura</taxon>
    </lineage>
</organism>
<dbReference type="InterPro" id="IPR050665">
    <property type="entry name" value="Cytochrome_P450_Monooxygen"/>
</dbReference>
<evidence type="ECO:0000256" key="7">
    <source>
        <dbReference type="ARBA" id="ARBA00022989"/>
    </source>
</evidence>
<dbReference type="Proteomes" id="UP000823775">
    <property type="component" value="Unassembled WGS sequence"/>
</dbReference>
<keyword evidence="10" id="KW-0503">Monooxygenase</keyword>
<evidence type="ECO:0000256" key="1">
    <source>
        <dbReference type="ARBA" id="ARBA00001971"/>
    </source>
</evidence>
<keyword evidence="9" id="KW-0408">Iron</keyword>
<dbReference type="Pfam" id="PF00067">
    <property type="entry name" value="p450"/>
    <property type="match status" value="2"/>
</dbReference>
<evidence type="ECO:0000256" key="10">
    <source>
        <dbReference type="ARBA" id="ARBA00023033"/>
    </source>
</evidence>
<evidence type="ECO:0000256" key="4">
    <source>
        <dbReference type="ARBA" id="ARBA00022617"/>
    </source>
</evidence>
<sequence>MMKRAAAAATISHDIHSLAFPYFATWQKLHGLVMVEGDEWVRHRHVITPAFTTANLKGMASLMSESATHMLDRWAALINSGNPEIDVESEIISTAGEIIAKTSFGISYEDGEKKSYRNFAGGGSAQDVEYEGNGVDESSRVANSTPGNQTSDEFDGEVDPTRLAGLRKMGWVMNEVLRLYSPAPNVQRQAREYSSGQFSHSNGTNMWIDVVSMHHDKKLWGEDVYEFKPERFKDDIHGGCKHKISSCLLALEEGCALVEFDYDGVQDCLVLDLD</sequence>
<reference evidence="13 14" key="1">
    <citation type="journal article" date="2021" name="BMC Genomics">
        <title>Datura genome reveals duplications of psychoactive alkaloid biosynthetic genes and high mutation rate following tissue culture.</title>
        <authorList>
            <person name="Rajewski A."/>
            <person name="Carter-House D."/>
            <person name="Stajich J."/>
            <person name="Litt A."/>
        </authorList>
    </citation>
    <scope>NUCLEOTIDE SEQUENCE [LARGE SCALE GENOMIC DNA]</scope>
    <source>
        <strain evidence="13">AR-01</strain>
    </source>
</reference>
<comment type="subcellular location">
    <subcellularLocation>
        <location evidence="2">Membrane</location>
    </subcellularLocation>
</comment>